<comment type="caution">
    <text evidence="2">The sequence shown here is derived from an EMBL/GenBank/DDBJ whole genome shotgun (WGS) entry which is preliminary data.</text>
</comment>
<dbReference type="EMBL" id="PDUG01000006">
    <property type="protein sequence ID" value="PIC16378.1"/>
    <property type="molecule type" value="Genomic_DNA"/>
</dbReference>
<accession>A0A2G5SMY6</accession>
<protein>
    <submittedName>
        <fullName evidence="2">Uncharacterized protein</fullName>
    </submittedName>
</protein>
<sequence length="84" mass="9110">MGHDGDGAAAGASSQPNGSVTRLLPSLDRLQPWMIPIAASEIIPSPIQPRKISINDRLFEVRTPRPGEMIKEAVQMAVWPALPR</sequence>
<gene>
    <name evidence="2" type="primary">Cnig_chr_X.g23005</name>
    <name evidence="2" type="ORF">B9Z55_023005</name>
</gene>
<proteinExistence type="predicted"/>
<dbReference type="Proteomes" id="UP000230233">
    <property type="component" value="Chromosome X"/>
</dbReference>
<evidence type="ECO:0000256" key="1">
    <source>
        <dbReference type="SAM" id="MobiDB-lite"/>
    </source>
</evidence>
<reference evidence="3" key="1">
    <citation type="submission" date="2017-10" db="EMBL/GenBank/DDBJ databases">
        <title>Rapid genome shrinkage in a self-fertile nematode reveals novel sperm competition proteins.</title>
        <authorList>
            <person name="Yin D."/>
            <person name="Schwarz E.M."/>
            <person name="Thomas C.G."/>
            <person name="Felde R.L."/>
            <person name="Korf I.F."/>
            <person name="Cutter A.D."/>
            <person name="Schartner C.M."/>
            <person name="Ralston E.J."/>
            <person name="Meyer B.J."/>
            <person name="Haag E.S."/>
        </authorList>
    </citation>
    <scope>NUCLEOTIDE SEQUENCE [LARGE SCALE GENOMIC DNA]</scope>
    <source>
        <strain evidence="3">JU1422</strain>
    </source>
</reference>
<evidence type="ECO:0000313" key="2">
    <source>
        <dbReference type="EMBL" id="PIC16378.1"/>
    </source>
</evidence>
<evidence type="ECO:0000313" key="3">
    <source>
        <dbReference type="Proteomes" id="UP000230233"/>
    </source>
</evidence>
<dbReference type="AlphaFoldDB" id="A0A2G5SMY6"/>
<feature type="region of interest" description="Disordered" evidence="1">
    <location>
        <begin position="1"/>
        <end position="22"/>
    </location>
</feature>
<dbReference type="OrthoDB" id="5783859at2759"/>
<organism evidence="2 3">
    <name type="scientific">Caenorhabditis nigoni</name>
    <dbReference type="NCBI Taxonomy" id="1611254"/>
    <lineage>
        <taxon>Eukaryota</taxon>
        <taxon>Metazoa</taxon>
        <taxon>Ecdysozoa</taxon>
        <taxon>Nematoda</taxon>
        <taxon>Chromadorea</taxon>
        <taxon>Rhabditida</taxon>
        <taxon>Rhabditina</taxon>
        <taxon>Rhabditomorpha</taxon>
        <taxon>Rhabditoidea</taxon>
        <taxon>Rhabditidae</taxon>
        <taxon>Peloderinae</taxon>
        <taxon>Caenorhabditis</taxon>
    </lineage>
</organism>
<name>A0A2G5SMY6_9PELO</name>
<keyword evidence="3" id="KW-1185">Reference proteome</keyword>